<proteinExistence type="predicted"/>
<accession>A0A0R2I386</accession>
<gene>
    <name evidence="1" type="ORF">IV74_GL001648</name>
</gene>
<dbReference type="Proteomes" id="UP000051658">
    <property type="component" value="Unassembled WGS sequence"/>
</dbReference>
<dbReference type="EMBL" id="JQBS01000033">
    <property type="protein sequence ID" value="KRN55981.1"/>
    <property type="molecule type" value="Genomic_DNA"/>
</dbReference>
<protein>
    <submittedName>
        <fullName evidence="1">Uncharacterized protein</fullName>
    </submittedName>
</protein>
<keyword evidence="2" id="KW-1185">Reference proteome</keyword>
<comment type="caution">
    <text evidence="1">The sequence shown here is derived from an EMBL/GenBank/DDBJ whole genome shotgun (WGS) entry which is preliminary data.</text>
</comment>
<dbReference type="AlphaFoldDB" id="A0A0R2I386"/>
<organism evidence="1 2">
    <name type="scientific">Carnobacterium divergens DSM 20623</name>
    <dbReference type="NCBI Taxonomy" id="1449336"/>
    <lineage>
        <taxon>Bacteria</taxon>
        <taxon>Bacillati</taxon>
        <taxon>Bacillota</taxon>
        <taxon>Bacilli</taxon>
        <taxon>Lactobacillales</taxon>
        <taxon>Carnobacteriaceae</taxon>
        <taxon>Carnobacterium</taxon>
    </lineage>
</organism>
<reference evidence="1 2" key="1">
    <citation type="journal article" date="2015" name="Genome Announc.">
        <title>Expanding the biotechnology potential of lactobacilli through comparative genomics of 213 strains and associated genera.</title>
        <authorList>
            <person name="Sun Z."/>
            <person name="Harris H.M."/>
            <person name="McCann A."/>
            <person name="Guo C."/>
            <person name="Argimon S."/>
            <person name="Zhang W."/>
            <person name="Yang X."/>
            <person name="Jeffery I.B."/>
            <person name="Cooney J.C."/>
            <person name="Kagawa T.F."/>
            <person name="Liu W."/>
            <person name="Song Y."/>
            <person name="Salvetti E."/>
            <person name="Wrobel A."/>
            <person name="Rasinkangas P."/>
            <person name="Parkhill J."/>
            <person name="Rea M.C."/>
            <person name="O'Sullivan O."/>
            <person name="Ritari J."/>
            <person name="Douillard F.P."/>
            <person name="Paul Ross R."/>
            <person name="Yang R."/>
            <person name="Briner A.E."/>
            <person name="Felis G.E."/>
            <person name="de Vos W.M."/>
            <person name="Barrangou R."/>
            <person name="Klaenhammer T.R."/>
            <person name="Caufield P.W."/>
            <person name="Cui Y."/>
            <person name="Zhang H."/>
            <person name="O'Toole P.W."/>
        </authorList>
    </citation>
    <scope>NUCLEOTIDE SEQUENCE [LARGE SCALE GENOMIC DNA]</scope>
    <source>
        <strain evidence="1 2">DSM 20623</strain>
    </source>
</reference>
<evidence type="ECO:0000313" key="1">
    <source>
        <dbReference type="EMBL" id="KRN55981.1"/>
    </source>
</evidence>
<name>A0A0R2I386_CARDV</name>
<dbReference type="PATRIC" id="fig|1449336.4.peg.1682"/>
<sequence>MSAQIADLQQETVYQQQGYLYESEEDYEKLQKKKHALMAKEDELYYQKLNLSREEQTHEH</sequence>
<evidence type="ECO:0000313" key="2">
    <source>
        <dbReference type="Proteomes" id="UP000051658"/>
    </source>
</evidence>